<protein>
    <submittedName>
        <fullName evidence="1">Uncharacterized protein</fullName>
    </submittedName>
</protein>
<evidence type="ECO:0000313" key="2">
    <source>
        <dbReference type="Proteomes" id="UP000604730"/>
    </source>
</evidence>
<dbReference type="Proteomes" id="UP000604730">
    <property type="component" value="Unassembled WGS sequence"/>
</dbReference>
<gene>
    <name evidence="1" type="ORF">JJN12_13615</name>
</gene>
<comment type="caution">
    <text evidence="1">The sequence shown here is derived from an EMBL/GenBank/DDBJ whole genome shotgun (WGS) entry which is preliminary data.</text>
</comment>
<keyword evidence="2" id="KW-1185">Reference proteome</keyword>
<evidence type="ECO:0000313" key="1">
    <source>
        <dbReference type="EMBL" id="MBK5898797.1"/>
    </source>
</evidence>
<proteinExistence type="predicted"/>
<accession>A0ABS1J3R9</accession>
<sequence length="96" mass="11337">MDLQFFAENDVPKQSSASLKRAIKNLSKRIKEHEEYIENPYVHVPEWDEDKSNLFYDGKALAYYEMLDIIKAELDIREQDLKEFGLDVNLEEKLLA</sequence>
<dbReference type="EMBL" id="JAEPRJ010000001">
    <property type="protein sequence ID" value="MBK5898797.1"/>
    <property type="molecule type" value="Genomic_DNA"/>
</dbReference>
<reference evidence="1 2" key="1">
    <citation type="submission" date="2021-01" db="EMBL/GenBank/DDBJ databases">
        <title>Isolation and description of Catonella massiliensis sp. nov., a novel Catonella species, isolated from a stable periodontitis subject.</title>
        <authorList>
            <person name="Antezack A."/>
            <person name="Boxberger M."/>
            <person name="La Scola B."/>
            <person name="Monnet-Corti V."/>
        </authorList>
    </citation>
    <scope>NUCLEOTIDE SEQUENCE [LARGE SCALE GENOMIC DNA]</scope>
    <source>
        <strain evidence="1 2">Marseille-Q4567</strain>
    </source>
</reference>
<dbReference type="RefSeq" id="WP_208430193.1">
    <property type="nucleotide sequence ID" value="NZ_JAEPRJ010000001.1"/>
</dbReference>
<name>A0ABS1J3R9_9FIRM</name>
<organism evidence="1 2">
    <name type="scientific">Catonella massiliensis</name>
    <dbReference type="NCBI Taxonomy" id="2799636"/>
    <lineage>
        <taxon>Bacteria</taxon>
        <taxon>Bacillati</taxon>
        <taxon>Bacillota</taxon>
        <taxon>Clostridia</taxon>
        <taxon>Lachnospirales</taxon>
        <taxon>Lachnospiraceae</taxon>
        <taxon>Catonella</taxon>
    </lineage>
</organism>